<dbReference type="RefSeq" id="WP_138566736.1">
    <property type="nucleotide sequence ID" value="NZ_PNCM01000012.1"/>
</dbReference>
<dbReference type="AlphaFoldDB" id="A0A5S3YY06"/>
<comment type="caution">
    <text evidence="1">The sequence shown here is derived from an EMBL/GenBank/DDBJ whole genome shotgun (WGS) entry which is preliminary data.</text>
</comment>
<dbReference type="GO" id="GO:0004190">
    <property type="term" value="F:aspartic-type endopeptidase activity"/>
    <property type="evidence" value="ECO:0007669"/>
    <property type="project" value="InterPro"/>
</dbReference>
<evidence type="ECO:0008006" key="3">
    <source>
        <dbReference type="Google" id="ProtNLM"/>
    </source>
</evidence>
<dbReference type="EMBL" id="PNCM01000012">
    <property type="protein sequence ID" value="TMP82264.1"/>
    <property type="molecule type" value="Genomic_DNA"/>
</dbReference>
<gene>
    <name evidence="1" type="ORF">CWB73_05075</name>
</gene>
<proteinExistence type="predicted"/>
<sequence length="294" mass="32767">MKALLTILTTLVIAGCANQKLDKESIISTSVPMHLTDKGHIYVSTQLNDVERYPMILDTAANIGVIPNSLLTKLSPSQERIDQIEVQGAVGKMTLTQARLKNTQLNNIQISDLTYIVQDLDGLKTHSQLLPGILGHGFLSNYCNIYDFTNKRVTLINSQCPHSSKDKLRAVDFRIEDDFIKINTWFNGQKVDAILDTGAPTNVVNSKLHALLGVAILEEDKLKGLHNKGVTKHKLAKVDFQIGRHAVVNEESFLADMPVFSALGYQEQPVLLMGLTNFKQNKLVIDYHAKKIYF</sequence>
<dbReference type="SUPFAM" id="SSF50630">
    <property type="entry name" value="Acid proteases"/>
    <property type="match status" value="2"/>
</dbReference>
<name>A0A5S3YY06_9GAMM</name>
<organism evidence="1 2">
    <name type="scientific">Pseudoalteromonas phenolica</name>
    <dbReference type="NCBI Taxonomy" id="161398"/>
    <lineage>
        <taxon>Bacteria</taxon>
        <taxon>Pseudomonadati</taxon>
        <taxon>Pseudomonadota</taxon>
        <taxon>Gammaproteobacteria</taxon>
        <taxon>Alteromonadales</taxon>
        <taxon>Pseudoalteromonadaceae</taxon>
        <taxon>Pseudoalteromonas</taxon>
    </lineage>
</organism>
<reference evidence="1 2" key="1">
    <citation type="submission" date="2017-12" db="EMBL/GenBank/DDBJ databases">
        <authorList>
            <person name="Paulsen S."/>
            <person name="Gram L.K."/>
        </authorList>
    </citation>
    <scope>NUCLEOTIDE SEQUENCE [LARGE SCALE GENOMIC DNA]</scope>
    <source>
        <strain evidence="1 2">S1189</strain>
    </source>
</reference>
<dbReference type="PROSITE" id="PS00141">
    <property type="entry name" value="ASP_PROTEASE"/>
    <property type="match status" value="1"/>
</dbReference>
<protein>
    <recommendedName>
        <fullName evidence="3">Peptidase A2 domain-containing protein</fullName>
    </recommendedName>
</protein>
<dbReference type="Proteomes" id="UP000307362">
    <property type="component" value="Unassembled WGS sequence"/>
</dbReference>
<accession>A0A5S3YY06</accession>
<dbReference type="InterPro" id="IPR021109">
    <property type="entry name" value="Peptidase_aspartic_dom_sf"/>
</dbReference>
<dbReference type="Pfam" id="PF13650">
    <property type="entry name" value="Asp_protease_2"/>
    <property type="match status" value="1"/>
</dbReference>
<dbReference type="OrthoDB" id="6297702at2"/>
<reference evidence="2" key="2">
    <citation type="submission" date="2019-06" db="EMBL/GenBank/DDBJ databases">
        <title>Co-occurence of chitin degradation, pigmentation and bioactivity in marine Pseudoalteromonas.</title>
        <authorList>
            <person name="Sonnenschein E.C."/>
            <person name="Bech P.K."/>
        </authorList>
    </citation>
    <scope>NUCLEOTIDE SEQUENCE [LARGE SCALE GENOMIC DNA]</scope>
    <source>
        <strain evidence="2">S1189</strain>
    </source>
</reference>
<evidence type="ECO:0000313" key="1">
    <source>
        <dbReference type="EMBL" id="TMP82264.1"/>
    </source>
</evidence>
<evidence type="ECO:0000313" key="2">
    <source>
        <dbReference type="Proteomes" id="UP000307362"/>
    </source>
</evidence>
<dbReference type="InterPro" id="IPR001969">
    <property type="entry name" value="Aspartic_peptidase_AS"/>
</dbReference>
<dbReference type="PROSITE" id="PS51257">
    <property type="entry name" value="PROKAR_LIPOPROTEIN"/>
    <property type="match status" value="1"/>
</dbReference>
<dbReference type="GO" id="GO:0006508">
    <property type="term" value="P:proteolysis"/>
    <property type="evidence" value="ECO:0007669"/>
    <property type="project" value="InterPro"/>
</dbReference>
<dbReference type="Gene3D" id="2.40.70.10">
    <property type="entry name" value="Acid Proteases"/>
    <property type="match status" value="2"/>
</dbReference>